<dbReference type="SUPFAM" id="SSF56672">
    <property type="entry name" value="DNA/RNA polymerases"/>
    <property type="match status" value="1"/>
</dbReference>
<dbReference type="PANTHER" id="PTHR15503:SF45">
    <property type="entry name" value="RNA-DIRECTED DNA POLYMERASE HOMOLOG"/>
    <property type="match status" value="1"/>
</dbReference>
<dbReference type="EMBL" id="WHWC01000009">
    <property type="protein sequence ID" value="KAG8376248.1"/>
    <property type="molecule type" value="Genomic_DNA"/>
</dbReference>
<dbReference type="Pfam" id="PF13975">
    <property type="entry name" value="gag-asp_proteas"/>
    <property type="match status" value="1"/>
</dbReference>
<feature type="compositionally biased region" description="Basic and acidic residues" evidence="1">
    <location>
        <begin position="171"/>
        <end position="183"/>
    </location>
</feature>
<dbReference type="Proteomes" id="UP000826271">
    <property type="component" value="Unassembled WGS sequence"/>
</dbReference>
<dbReference type="Gene3D" id="2.40.70.10">
    <property type="entry name" value="Acid Proteases"/>
    <property type="match status" value="1"/>
</dbReference>
<keyword evidence="3" id="KW-1185">Reference proteome</keyword>
<dbReference type="InterPro" id="IPR032567">
    <property type="entry name" value="RTL1-rel"/>
</dbReference>
<evidence type="ECO:0000256" key="1">
    <source>
        <dbReference type="SAM" id="MobiDB-lite"/>
    </source>
</evidence>
<gene>
    <name evidence="2" type="ORF">BUALT_Bualt09G0043300</name>
</gene>
<dbReference type="CDD" id="cd00303">
    <property type="entry name" value="retropepsin_like"/>
    <property type="match status" value="1"/>
</dbReference>
<dbReference type="PANTHER" id="PTHR15503">
    <property type="entry name" value="LDOC1 RELATED"/>
    <property type="match status" value="1"/>
</dbReference>
<proteinExistence type="predicted"/>
<dbReference type="GO" id="GO:0004190">
    <property type="term" value="F:aspartic-type endopeptidase activity"/>
    <property type="evidence" value="ECO:0007669"/>
    <property type="project" value="InterPro"/>
</dbReference>
<protein>
    <submittedName>
        <fullName evidence="2">Uncharacterized protein</fullName>
    </submittedName>
</protein>
<dbReference type="Gene3D" id="3.10.10.10">
    <property type="entry name" value="HIV Type 1 Reverse Transcriptase, subunit A, domain 1"/>
    <property type="match status" value="1"/>
</dbReference>
<organism evidence="2 3">
    <name type="scientific">Buddleja alternifolia</name>
    <dbReference type="NCBI Taxonomy" id="168488"/>
    <lineage>
        <taxon>Eukaryota</taxon>
        <taxon>Viridiplantae</taxon>
        <taxon>Streptophyta</taxon>
        <taxon>Embryophyta</taxon>
        <taxon>Tracheophyta</taxon>
        <taxon>Spermatophyta</taxon>
        <taxon>Magnoliopsida</taxon>
        <taxon>eudicotyledons</taxon>
        <taxon>Gunneridae</taxon>
        <taxon>Pentapetalae</taxon>
        <taxon>asterids</taxon>
        <taxon>lamiids</taxon>
        <taxon>Lamiales</taxon>
        <taxon>Scrophulariaceae</taxon>
        <taxon>Buddlejeae</taxon>
        <taxon>Buddleja</taxon>
    </lineage>
</organism>
<accession>A0AAV6X1B8</accession>
<dbReference type="InterPro" id="IPR043502">
    <property type="entry name" value="DNA/RNA_pol_sf"/>
</dbReference>
<dbReference type="PROSITE" id="PS00141">
    <property type="entry name" value="ASP_PROTEASE"/>
    <property type="match status" value="1"/>
</dbReference>
<dbReference type="InterPro" id="IPR021109">
    <property type="entry name" value="Peptidase_aspartic_dom_sf"/>
</dbReference>
<feature type="region of interest" description="Disordered" evidence="1">
    <location>
        <begin position="134"/>
        <end position="184"/>
    </location>
</feature>
<dbReference type="InterPro" id="IPR001969">
    <property type="entry name" value="Aspartic_peptidase_AS"/>
</dbReference>
<reference evidence="2" key="1">
    <citation type="submission" date="2019-10" db="EMBL/GenBank/DDBJ databases">
        <authorList>
            <person name="Zhang R."/>
            <person name="Pan Y."/>
            <person name="Wang J."/>
            <person name="Ma R."/>
            <person name="Yu S."/>
        </authorList>
    </citation>
    <scope>NUCLEOTIDE SEQUENCE</scope>
    <source>
        <strain evidence="2">LA-IB0</strain>
        <tissue evidence="2">Leaf</tissue>
    </source>
</reference>
<dbReference type="SUPFAM" id="SSF50630">
    <property type="entry name" value="Acid proteases"/>
    <property type="match status" value="1"/>
</dbReference>
<name>A0AAV6X1B8_9LAMI</name>
<dbReference type="GO" id="GO:0006508">
    <property type="term" value="P:proteolysis"/>
    <property type="evidence" value="ECO:0007669"/>
    <property type="project" value="InterPro"/>
</dbReference>
<comment type="caution">
    <text evidence="2">The sequence shown here is derived from an EMBL/GenBank/DDBJ whole genome shotgun (WGS) entry which is preliminary data.</text>
</comment>
<evidence type="ECO:0000313" key="3">
    <source>
        <dbReference type="Proteomes" id="UP000826271"/>
    </source>
</evidence>
<sequence length="514" mass="56323">MADPNALRDRILEMETRIRRVEGFMGTPPEPLETTVFQALEKIDALQKSVNEIPSFIEGRIVSMGEDLGILTDAVDLKIDVINTELSVLKRAVGGSIPDERPSSSKRQGVKDLPSAYAAADRLVDFRVVGGPYSEKKKSKDGGKDKGKNGKHGKDGKSKFKKAKDAASGSKPKESQPEIDRSRKGCFICGGDHRMRDCPKRSKLNALMTEDDDSGKDVGPSRVNPLQLLSAIQGKSPNHKGLMYVRISVNGKGVMAMIDTGATHNFVAEREIQKLGLNVSEHSSRIKAVNSEAKPIKGMAAVDLVIGSWHGQCELMAVPLDDFDIILGMQFLISANAFVCPRAGGLLFVDAECNPFVKGVFPSDDPGPSNNKNGCLSAMQVKKGLKHGEMTYLAAMVEIKKDVFQEVPDAIATLLVEFEDIFPSELPKELPPRRAIDHKIELEPGARPPAMAPYRMNPAELVELRRQLDELLDAGLVRPSKAPYGSPILFQRKQDGSMRMCVDYRALNRVVLLR</sequence>
<dbReference type="AlphaFoldDB" id="A0AAV6X1B8"/>
<feature type="compositionally biased region" description="Basic and acidic residues" evidence="1">
    <location>
        <begin position="134"/>
        <end position="158"/>
    </location>
</feature>
<evidence type="ECO:0000313" key="2">
    <source>
        <dbReference type="EMBL" id="KAG8376248.1"/>
    </source>
</evidence>